<sequence>MQLGLIVGVDRHNAIGYRGELLFRLPEDMIFFRQTTLGTTIIMGRKTLAGFPGGNPLPGRENWVLSRRVHSDLKLSNCRFFADLEQVLAALRELPSEASAWVVGGSEIYQLFLPYCQIAYLSEFDCTAPLADVFFPNLAHDPAWQVVAKQPTIHSRSGVDFQIVTYKNLSPRPLFS</sequence>
<dbReference type="Proteomes" id="UP000236394">
    <property type="component" value="Unassembled WGS sequence"/>
</dbReference>
<dbReference type="InterPro" id="IPR024072">
    <property type="entry name" value="DHFR-like_dom_sf"/>
</dbReference>
<protein>
    <recommendedName>
        <fullName evidence="3">dihydrofolate reductase</fullName>
        <ecNumber evidence="3">1.5.1.3</ecNumber>
    </recommendedName>
</protein>
<reference evidence="9" key="1">
    <citation type="submission" date="2017-04" db="EMBL/GenBank/DDBJ databases">
        <authorList>
            <person name="Bumgarner R.E."/>
            <person name="Fredricks D.N."/>
            <person name="Srinivasan S."/>
        </authorList>
    </citation>
    <scope>NUCLEOTIDE SEQUENCE [LARGE SCALE GENOMIC DNA]</scope>
    <source>
        <strain evidence="9">KA00405</strain>
    </source>
</reference>
<proteinExistence type="inferred from homology"/>
<dbReference type="EC" id="1.5.1.3" evidence="3"/>
<dbReference type="Gene3D" id="3.40.430.10">
    <property type="entry name" value="Dihydrofolate Reductase, subunit A"/>
    <property type="match status" value="1"/>
</dbReference>
<dbReference type="InterPro" id="IPR012259">
    <property type="entry name" value="DHFR"/>
</dbReference>
<dbReference type="GO" id="GO:0046654">
    <property type="term" value="P:tetrahydrofolate biosynthetic process"/>
    <property type="evidence" value="ECO:0007669"/>
    <property type="project" value="UniProtKB-UniPathway"/>
</dbReference>
<dbReference type="EMBL" id="NBZD01000001">
    <property type="protein sequence ID" value="PNH19611.1"/>
    <property type="molecule type" value="Genomic_DNA"/>
</dbReference>
<dbReference type="PANTHER" id="PTHR48069">
    <property type="entry name" value="DIHYDROFOLATE REDUCTASE"/>
    <property type="match status" value="1"/>
</dbReference>
<comment type="caution">
    <text evidence="8">The sequence shown here is derived from an EMBL/GenBank/DDBJ whole genome shotgun (WGS) entry which is preliminary data.</text>
</comment>
<dbReference type="PRINTS" id="PR00070">
    <property type="entry name" value="DHFR"/>
</dbReference>
<organism evidence="8 9">
    <name type="scientific">Mageeibacillus indolicus</name>
    <dbReference type="NCBI Taxonomy" id="884684"/>
    <lineage>
        <taxon>Bacteria</taxon>
        <taxon>Bacillati</taxon>
        <taxon>Bacillota</taxon>
        <taxon>Clostridia</taxon>
        <taxon>Eubacteriales</taxon>
        <taxon>Oscillospiraceae</taxon>
        <taxon>Mageeibacillus</taxon>
    </lineage>
</organism>
<feature type="domain" description="DHFR" evidence="7">
    <location>
        <begin position="2"/>
        <end position="168"/>
    </location>
</feature>
<dbReference type="GO" id="GO:0050661">
    <property type="term" value="F:NADP binding"/>
    <property type="evidence" value="ECO:0007669"/>
    <property type="project" value="InterPro"/>
</dbReference>
<dbReference type="GO" id="GO:0046655">
    <property type="term" value="P:folic acid metabolic process"/>
    <property type="evidence" value="ECO:0007669"/>
    <property type="project" value="TreeGrafter"/>
</dbReference>
<dbReference type="Pfam" id="PF00186">
    <property type="entry name" value="DHFR_1"/>
    <property type="match status" value="1"/>
</dbReference>
<dbReference type="PANTHER" id="PTHR48069:SF3">
    <property type="entry name" value="DIHYDROFOLATE REDUCTASE"/>
    <property type="match status" value="1"/>
</dbReference>
<keyword evidence="4" id="KW-0554">One-carbon metabolism</keyword>
<evidence type="ECO:0000256" key="4">
    <source>
        <dbReference type="ARBA" id="ARBA00022563"/>
    </source>
</evidence>
<evidence type="ECO:0000256" key="2">
    <source>
        <dbReference type="ARBA" id="ARBA00009539"/>
    </source>
</evidence>
<name>A0A2J8B4B1_9FIRM</name>
<dbReference type="GO" id="GO:0004146">
    <property type="term" value="F:dihydrofolate reductase activity"/>
    <property type="evidence" value="ECO:0007669"/>
    <property type="project" value="UniProtKB-EC"/>
</dbReference>
<dbReference type="GO" id="GO:0046452">
    <property type="term" value="P:dihydrofolate metabolic process"/>
    <property type="evidence" value="ECO:0007669"/>
    <property type="project" value="TreeGrafter"/>
</dbReference>
<dbReference type="CDD" id="cd00209">
    <property type="entry name" value="DHFR"/>
    <property type="match status" value="1"/>
</dbReference>
<evidence type="ECO:0000256" key="6">
    <source>
        <dbReference type="ARBA" id="ARBA00023002"/>
    </source>
</evidence>
<evidence type="ECO:0000313" key="9">
    <source>
        <dbReference type="Proteomes" id="UP000236394"/>
    </source>
</evidence>
<gene>
    <name evidence="8" type="ORF">B7R76_01620</name>
</gene>
<evidence type="ECO:0000313" key="8">
    <source>
        <dbReference type="EMBL" id="PNH19611.1"/>
    </source>
</evidence>
<evidence type="ECO:0000259" key="7">
    <source>
        <dbReference type="PROSITE" id="PS51330"/>
    </source>
</evidence>
<dbReference type="RefSeq" id="WP_102892246.1">
    <property type="nucleotide sequence ID" value="NZ_NBZD01000001.1"/>
</dbReference>
<evidence type="ECO:0000256" key="3">
    <source>
        <dbReference type="ARBA" id="ARBA00012856"/>
    </source>
</evidence>
<keyword evidence="5" id="KW-0521">NADP</keyword>
<evidence type="ECO:0000256" key="1">
    <source>
        <dbReference type="ARBA" id="ARBA00004903"/>
    </source>
</evidence>
<evidence type="ECO:0000256" key="5">
    <source>
        <dbReference type="ARBA" id="ARBA00022857"/>
    </source>
</evidence>
<dbReference type="UniPathway" id="UPA00077">
    <property type="reaction ID" value="UER00158"/>
</dbReference>
<comment type="pathway">
    <text evidence="1">Cofactor biosynthesis; tetrahydrofolate biosynthesis; 5,6,7,8-tetrahydrofolate from 7,8-dihydrofolate: step 1/1.</text>
</comment>
<accession>A0A2J8B4B1</accession>
<keyword evidence="6" id="KW-0560">Oxidoreductase</keyword>
<dbReference type="AlphaFoldDB" id="A0A2J8B4B1"/>
<dbReference type="PROSITE" id="PS51330">
    <property type="entry name" value="DHFR_2"/>
    <property type="match status" value="1"/>
</dbReference>
<dbReference type="InterPro" id="IPR001796">
    <property type="entry name" value="DHFR_dom"/>
</dbReference>
<dbReference type="SUPFAM" id="SSF53597">
    <property type="entry name" value="Dihydrofolate reductase-like"/>
    <property type="match status" value="1"/>
</dbReference>
<dbReference type="GO" id="GO:0006730">
    <property type="term" value="P:one-carbon metabolic process"/>
    <property type="evidence" value="ECO:0007669"/>
    <property type="project" value="UniProtKB-KW"/>
</dbReference>
<comment type="similarity">
    <text evidence="2">Belongs to the dihydrofolate reductase family.</text>
</comment>